<keyword evidence="9" id="KW-0963">Cytoplasm</keyword>
<dbReference type="InterPro" id="IPR043135">
    <property type="entry name" value="Fur_C"/>
</dbReference>
<comment type="subcellular location">
    <subcellularLocation>
        <location evidence="9">Cytoplasm</location>
    </subcellularLocation>
</comment>
<comment type="similarity">
    <text evidence="1 9">Belongs to the Fur family.</text>
</comment>
<protein>
    <recommendedName>
        <fullName evidence="9">Ferric uptake regulation protein</fullName>
    </recommendedName>
</protein>
<proteinExistence type="inferred from homology"/>
<dbReference type="GO" id="GO:0003700">
    <property type="term" value="F:DNA-binding transcription factor activity"/>
    <property type="evidence" value="ECO:0007669"/>
    <property type="project" value="UniProtKB-UniRule"/>
</dbReference>
<dbReference type="PANTHER" id="PTHR33202">
    <property type="entry name" value="ZINC UPTAKE REGULATION PROTEIN"/>
    <property type="match status" value="1"/>
</dbReference>
<keyword evidence="11" id="KW-1185">Reference proteome</keyword>
<keyword evidence="3 7" id="KW-0862">Zinc</keyword>
<evidence type="ECO:0000256" key="2">
    <source>
        <dbReference type="ARBA" id="ARBA00022491"/>
    </source>
</evidence>
<dbReference type="GO" id="GO:0000976">
    <property type="term" value="F:transcription cis-regulatory region binding"/>
    <property type="evidence" value="ECO:0007669"/>
    <property type="project" value="TreeGrafter"/>
</dbReference>
<feature type="binding site" evidence="7">
    <location>
        <position position="144"/>
    </location>
    <ligand>
        <name>Zn(2+)</name>
        <dbReference type="ChEBI" id="CHEBI:29105"/>
    </ligand>
</feature>
<accession>A0A847SG23</accession>
<dbReference type="Pfam" id="PF01475">
    <property type="entry name" value="FUR"/>
    <property type="match status" value="1"/>
</dbReference>
<evidence type="ECO:0000256" key="6">
    <source>
        <dbReference type="ARBA" id="ARBA00023163"/>
    </source>
</evidence>
<evidence type="ECO:0000256" key="3">
    <source>
        <dbReference type="ARBA" id="ARBA00022833"/>
    </source>
</evidence>
<dbReference type="GO" id="GO:1900376">
    <property type="term" value="P:regulation of secondary metabolite biosynthetic process"/>
    <property type="evidence" value="ECO:0007669"/>
    <property type="project" value="TreeGrafter"/>
</dbReference>
<feature type="binding site" evidence="8">
    <location>
        <position position="133"/>
    </location>
    <ligand>
        <name>Fe cation</name>
        <dbReference type="ChEBI" id="CHEBI:24875"/>
    </ligand>
</feature>
<keyword evidence="2 9" id="KW-0678">Repressor</keyword>
<comment type="subunit">
    <text evidence="9">Homodimer.</text>
</comment>
<dbReference type="GO" id="GO:0005829">
    <property type="term" value="C:cytosol"/>
    <property type="evidence" value="ECO:0007669"/>
    <property type="project" value="TreeGrafter"/>
</dbReference>
<dbReference type="GO" id="GO:0045892">
    <property type="term" value="P:negative regulation of DNA-templated transcription"/>
    <property type="evidence" value="ECO:0007669"/>
    <property type="project" value="TreeGrafter"/>
</dbReference>
<evidence type="ECO:0000256" key="5">
    <source>
        <dbReference type="ARBA" id="ARBA00023125"/>
    </source>
</evidence>
<feature type="binding site" evidence="7">
    <location>
        <position position="104"/>
    </location>
    <ligand>
        <name>Zn(2+)</name>
        <dbReference type="ChEBI" id="CHEBI:29105"/>
    </ligand>
</feature>
<comment type="cofactor">
    <cofactor evidence="8">
        <name>Mn(2+)</name>
        <dbReference type="ChEBI" id="CHEBI:29035"/>
    </cofactor>
    <cofactor evidence="8">
        <name>Fe(2+)</name>
        <dbReference type="ChEBI" id="CHEBI:29033"/>
    </cofactor>
    <text evidence="8">Binds 1 Mn(2+) or Fe(2+) ion per subunit.</text>
</comment>
<evidence type="ECO:0000256" key="1">
    <source>
        <dbReference type="ARBA" id="ARBA00007957"/>
    </source>
</evidence>
<feature type="binding site" evidence="7">
    <location>
        <position position="141"/>
    </location>
    <ligand>
        <name>Zn(2+)</name>
        <dbReference type="ChEBI" id="CHEBI:29105"/>
    </ligand>
</feature>
<dbReference type="Gene3D" id="3.30.1490.190">
    <property type="match status" value="1"/>
</dbReference>
<feature type="binding site" evidence="8">
    <location>
        <position position="93"/>
    </location>
    <ligand>
        <name>Fe cation</name>
        <dbReference type="ChEBI" id="CHEBI:24875"/>
    </ligand>
</feature>
<dbReference type="SUPFAM" id="SSF46785">
    <property type="entry name" value="Winged helix' DNA-binding domain"/>
    <property type="match status" value="1"/>
</dbReference>
<comment type="cofactor">
    <cofactor evidence="7">
        <name>Zn(2+)</name>
        <dbReference type="ChEBI" id="CHEBI:29105"/>
    </cofactor>
    <text evidence="7">Binds 1 zinc ion per subunit.</text>
</comment>
<dbReference type="Gene3D" id="1.10.10.10">
    <property type="entry name" value="Winged helix-like DNA-binding domain superfamily/Winged helix DNA-binding domain"/>
    <property type="match status" value="1"/>
</dbReference>
<keyword evidence="5 9" id="KW-0238">DNA-binding</keyword>
<evidence type="ECO:0000256" key="8">
    <source>
        <dbReference type="PIRSR" id="PIRSR602481-2"/>
    </source>
</evidence>
<dbReference type="EMBL" id="JABAIM010000003">
    <property type="protein sequence ID" value="NLR76179.1"/>
    <property type="molecule type" value="Genomic_DNA"/>
</dbReference>
<dbReference type="PANTHER" id="PTHR33202:SF6">
    <property type="entry name" value="ZINC UPTAKE REGULATION PROTEIN"/>
    <property type="match status" value="1"/>
</dbReference>
<evidence type="ECO:0000256" key="9">
    <source>
        <dbReference type="RuleBase" id="RU364037"/>
    </source>
</evidence>
<keyword evidence="4 9" id="KW-0805">Transcription regulation</keyword>
<keyword evidence="6 9" id="KW-0804">Transcription</keyword>
<dbReference type="RefSeq" id="WP_168877848.1">
    <property type="nucleotide sequence ID" value="NZ_JABAIM010000003.1"/>
</dbReference>
<evidence type="ECO:0000313" key="10">
    <source>
        <dbReference type="EMBL" id="NLR76179.1"/>
    </source>
</evidence>
<dbReference type="InterPro" id="IPR002481">
    <property type="entry name" value="FUR"/>
</dbReference>
<organism evidence="10 11">
    <name type="scientific">Leeia aquatica</name>
    <dbReference type="NCBI Taxonomy" id="2725557"/>
    <lineage>
        <taxon>Bacteria</taxon>
        <taxon>Pseudomonadati</taxon>
        <taxon>Pseudomonadota</taxon>
        <taxon>Betaproteobacteria</taxon>
        <taxon>Neisseriales</taxon>
        <taxon>Leeiaceae</taxon>
        <taxon>Leeia</taxon>
    </lineage>
</organism>
<sequence length="150" mass="16240">MNTVPLALQAAQQWCLSRGEKLTDSRREVLAMLLQAGGPLKAYDILASLQKAKPTAAPPTVYRALDFLVSMGLVHRLESLNAFVACEHGLTPHHQGVLLICQRCHQVTEVAGTASMRQLQQDAAAAQFTITAHELEIKGVCHACQQEATA</sequence>
<evidence type="ECO:0000313" key="11">
    <source>
        <dbReference type="Proteomes" id="UP000587991"/>
    </source>
</evidence>
<dbReference type="InterPro" id="IPR036390">
    <property type="entry name" value="WH_DNA-bd_sf"/>
</dbReference>
<dbReference type="GO" id="GO:0008270">
    <property type="term" value="F:zinc ion binding"/>
    <property type="evidence" value="ECO:0007669"/>
    <property type="project" value="TreeGrafter"/>
</dbReference>
<keyword evidence="8 9" id="KW-0408">Iron</keyword>
<gene>
    <name evidence="9" type="primary">fur</name>
    <name evidence="10" type="ORF">HF682_13525</name>
</gene>
<dbReference type="AlphaFoldDB" id="A0A847SG23"/>
<dbReference type="Proteomes" id="UP000587991">
    <property type="component" value="Unassembled WGS sequence"/>
</dbReference>
<dbReference type="InterPro" id="IPR036388">
    <property type="entry name" value="WH-like_DNA-bd_sf"/>
</dbReference>
<name>A0A847SG23_9NEIS</name>
<keyword evidence="7 9" id="KW-0479">Metal-binding</keyword>
<reference evidence="10 11" key="1">
    <citation type="submission" date="2020-04" db="EMBL/GenBank/DDBJ databases">
        <title>Draft genome of Leeia sp. IMCC25680.</title>
        <authorList>
            <person name="Song J."/>
            <person name="Cho J.-C."/>
        </authorList>
    </citation>
    <scope>NUCLEOTIDE SEQUENCE [LARGE SCALE GENOMIC DNA]</scope>
    <source>
        <strain evidence="10 11">IMCC25680</strain>
    </source>
</reference>
<evidence type="ECO:0000256" key="7">
    <source>
        <dbReference type="PIRSR" id="PIRSR602481-1"/>
    </source>
</evidence>
<evidence type="ECO:0000256" key="4">
    <source>
        <dbReference type="ARBA" id="ARBA00023015"/>
    </source>
</evidence>
<comment type="caution">
    <text evidence="10">The sequence shown here is derived from an EMBL/GenBank/DDBJ whole genome shotgun (WGS) entry which is preliminary data.</text>
</comment>
<feature type="binding site" evidence="7">
    <location>
        <position position="101"/>
    </location>
    <ligand>
        <name>Zn(2+)</name>
        <dbReference type="ChEBI" id="CHEBI:29105"/>
    </ligand>
</feature>
<dbReference type="CDD" id="cd07153">
    <property type="entry name" value="Fur_like"/>
    <property type="match status" value="1"/>
</dbReference>